<evidence type="ECO:0000313" key="3">
    <source>
        <dbReference type="Proteomes" id="UP000800039"/>
    </source>
</evidence>
<feature type="compositionally biased region" description="Pro residues" evidence="1">
    <location>
        <begin position="1"/>
        <end position="14"/>
    </location>
</feature>
<protein>
    <submittedName>
        <fullName evidence="2">Uncharacterized protein</fullName>
    </submittedName>
</protein>
<feature type="region of interest" description="Disordered" evidence="1">
    <location>
        <begin position="1"/>
        <end position="43"/>
    </location>
</feature>
<name>A0A9P4GR90_9PLEO</name>
<evidence type="ECO:0000256" key="1">
    <source>
        <dbReference type="SAM" id="MobiDB-lite"/>
    </source>
</evidence>
<keyword evidence="3" id="KW-1185">Reference proteome</keyword>
<gene>
    <name evidence="2" type="ORF">K460DRAFT_360732</name>
</gene>
<accession>A0A9P4GR90</accession>
<organism evidence="2 3">
    <name type="scientific">Cucurbitaria berberidis CBS 394.84</name>
    <dbReference type="NCBI Taxonomy" id="1168544"/>
    <lineage>
        <taxon>Eukaryota</taxon>
        <taxon>Fungi</taxon>
        <taxon>Dikarya</taxon>
        <taxon>Ascomycota</taxon>
        <taxon>Pezizomycotina</taxon>
        <taxon>Dothideomycetes</taxon>
        <taxon>Pleosporomycetidae</taxon>
        <taxon>Pleosporales</taxon>
        <taxon>Pleosporineae</taxon>
        <taxon>Cucurbitariaceae</taxon>
        <taxon>Cucurbitaria</taxon>
    </lineage>
</organism>
<dbReference type="OrthoDB" id="3875902at2759"/>
<dbReference type="EMBL" id="ML976614">
    <property type="protein sequence ID" value="KAF1849882.1"/>
    <property type="molecule type" value="Genomic_DNA"/>
</dbReference>
<comment type="caution">
    <text evidence="2">The sequence shown here is derived from an EMBL/GenBank/DDBJ whole genome shotgun (WGS) entry which is preliminary data.</text>
</comment>
<proteinExistence type="predicted"/>
<dbReference type="AlphaFoldDB" id="A0A9P4GR90"/>
<feature type="compositionally biased region" description="Polar residues" evidence="1">
    <location>
        <begin position="15"/>
        <end position="29"/>
    </location>
</feature>
<evidence type="ECO:0000313" key="2">
    <source>
        <dbReference type="EMBL" id="KAF1849882.1"/>
    </source>
</evidence>
<dbReference type="GeneID" id="63849575"/>
<sequence>MSPLPYAVPPPPGNSSPSDASNRTMQNRIDTPVSAPAPPHAQDFSWSKVPLPSHFSSPGLASASRVSSYQSTISNLSAQSEPIVLSTNTLINTTSPGQYNPLHHYQPCMYPSCTSHYTLAHTGPTYYLPQGPYSLARLHGYCHQHATREWKETNAMCKSEWECLRQNAGRKTLGSIAAEFEIFLEGLKEERGLEDGTLFRKQKIRVSGVAQPVLQSHNSAKGKARQDEEGDSAWDWRYSPRPCITSSCLSPPYSPYANDLYAFYHTRQPSTFLPLRVLCPTCSKAEVEMFAERVTEKWSSRCGWDKTEWNGWFSNVVRDREMEGEFWEATQGRAVKARGPVQLVEKVEEEEEEGKKGKRSILRKLFSSMTV</sequence>
<dbReference type="RefSeq" id="XP_040792445.1">
    <property type="nucleotide sequence ID" value="XM_040932324.1"/>
</dbReference>
<reference evidence="2" key="1">
    <citation type="submission" date="2020-01" db="EMBL/GenBank/DDBJ databases">
        <authorList>
            <consortium name="DOE Joint Genome Institute"/>
            <person name="Haridas S."/>
            <person name="Albert R."/>
            <person name="Binder M."/>
            <person name="Bloem J."/>
            <person name="Labutti K."/>
            <person name="Salamov A."/>
            <person name="Andreopoulos B."/>
            <person name="Baker S.E."/>
            <person name="Barry K."/>
            <person name="Bills G."/>
            <person name="Bluhm B.H."/>
            <person name="Cannon C."/>
            <person name="Castanera R."/>
            <person name="Culley D.E."/>
            <person name="Daum C."/>
            <person name="Ezra D."/>
            <person name="Gonzalez J.B."/>
            <person name="Henrissat B."/>
            <person name="Kuo A."/>
            <person name="Liang C."/>
            <person name="Lipzen A."/>
            <person name="Lutzoni F."/>
            <person name="Magnuson J."/>
            <person name="Mondo S."/>
            <person name="Nolan M."/>
            <person name="Ohm R."/>
            <person name="Pangilinan J."/>
            <person name="Park H.-J."/>
            <person name="Ramirez L."/>
            <person name="Alfaro M."/>
            <person name="Sun H."/>
            <person name="Tritt A."/>
            <person name="Yoshinaga Y."/>
            <person name="Zwiers L.-H."/>
            <person name="Turgeon B.G."/>
            <person name="Goodwin S.B."/>
            <person name="Spatafora J.W."/>
            <person name="Crous P.W."/>
            <person name="Grigoriev I.V."/>
        </authorList>
    </citation>
    <scope>NUCLEOTIDE SEQUENCE</scope>
    <source>
        <strain evidence="2">CBS 394.84</strain>
    </source>
</reference>
<dbReference type="Proteomes" id="UP000800039">
    <property type="component" value="Unassembled WGS sequence"/>
</dbReference>